<dbReference type="InterPro" id="IPR000719">
    <property type="entry name" value="Prot_kinase_dom"/>
</dbReference>
<dbReference type="Pfam" id="PF00069">
    <property type="entry name" value="Pkinase"/>
    <property type="match status" value="1"/>
</dbReference>
<dbReference type="InterPro" id="IPR050538">
    <property type="entry name" value="MAP_kinase_kinase_kinase"/>
</dbReference>
<dbReference type="SMART" id="SM00220">
    <property type="entry name" value="S_TKc"/>
    <property type="match status" value="1"/>
</dbReference>
<evidence type="ECO:0000313" key="9">
    <source>
        <dbReference type="Proteomes" id="UP001196530"/>
    </source>
</evidence>
<evidence type="ECO:0000256" key="6">
    <source>
        <dbReference type="SAM" id="MobiDB-lite"/>
    </source>
</evidence>
<sequence>MSHNKGKPVLELFRETDDDNDNYTNEFETAELITTTRKFLVQQYEIDNALKVLNPNNVHHNNRRSSTLGQQTGTKEQKMGIRSTNSQCHRNAYSSPDVIQRANQPNRPSYSHPNTYAMTDLSPEEFAKYTKLRHVGRGAYGGVYQAKHADTGEIYAMKVIELDHTHSDSSSRNGVAANDNQHLMNEILIMKQFDHVNVVKLFHYHLNEMSMNLILEYCESGSLRDRYRAKGPLPEHEVIGYIKQTLEGLVYLHKKRFIHSDIKAANILLKNGVIKLADFGVSIKFDAKDDMETLKNKKKEANGSPYWMAPEVIRLQGVSTASDIWSLGATVVELLTTQPPFYQHDPFPACHAIGSGEPPNIPSGISQECFQFLTAGCFQQDRKARLSAEQLLRHPWTQGEIKQDESHKSSLNRENRTGFLKQYNETFQDNYDNDFEERSINLLMTINTMNKKQRLEIYKESMSGESEDDFMDVFEIEDFKDLDIGSQKETDIREQKRAYIRDMIDRTEQADLEELQLIYKFVTEDDDCGQDGEKFHAGLNFVIKCLIEQKFVYKLTSRLLTETSDDCKIELMKIAVQLFLHDTQSMVTFYHCGCTSRLIKAYYEEESVFTYLSMLVKSNLPTLSLISTDICEVLVLTLKTGDSMRQNSCVELLLELFRNEKIEKQGMSAILVTHSVPRLLATSLSNIRGHMSEAQLAVAARTVKLLAKVAHYCSDNLRGRFFTGDFFTCLFRRFAKLPLESKLEMVRIVNKCEMFLDGALEDLDNSQIQQIFDQLLEDLSSEDCSKAYERFVKCAIPILQKLCTLDSSRHVDLLSTSSIELFNHLLKLFANSKRNEIIRNQVVDIFAAAVGNPELSQVCRRYGAIEILINILDYPQYRLLATRNIRCLVETEGDILDEALKRKPVLLNKIVAAFKLDNDLDQFLMEFTKVLEKHRDKWVHSNRKHTQSFSIYNYMCSSEEILNSLFERLSQPELVDPLLVLQLFQVLYSRKPQSFVLREFQPAFQDLRDELLKGSGPSDAQKDRLIDIIDDILIER</sequence>
<dbReference type="InterPro" id="IPR008271">
    <property type="entry name" value="Ser/Thr_kinase_AS"/>
</dbReference>
<dbReference type="InterPro" id="IPR011009">
    <property type="entry name" value="Kinase-like_dom_sf"/>
</dbReference>
<keyword evidence="2 5" id="KW-0547">Nucleotide-binding</keyword>
<comment type="caution">
    <text evidence="8">The sequence shown here is derived from an EMBL/GenBank/DDBJ whole genome shotgun (WGS) entry which is preliminary data.</text>
</comment>
<evidence type="ECO:0000259" key="7">
    <source>
        <dbReference type="PROSITE" id="PS50011"/>
    </source>
</evidence>
<feature type="domain" description="Protein kinase" evidence="7">
    <location>
        <begin position="129"/>
        <end position="397"/>
    </location>
</feature>
<feature type="binding site" evidence="5">
    <location>
        <position position="158"/>
    </location>
    <ligand>
        <name>ATP</name>
        <dbReference type="ChEBI" id="CHEBI:30616"/>
    </ligand>
</feature>
<keyword evidence="3" id="KW-0418">Kinase</keyword>
<dbReference type="InterPro" id="IPR011989">
    <property type="entry name" value="ARM-like"/>
</dbReference>
<evidence type="ECO:0000256" key="2">
    <source>
        <dbReference type="ARBA" id="ARBA00022741"/>
    </source>
</evidence>
<gene>
    <name evidence="8" type="ORF">KL928_002309</name>
</gene>
<organism evidence="8 9">
    <name type="scientific">Pichia angusta</name>
    <name type="common">Yeast</name>
    <name type="synonym">Hansenula polymorpha</name>
    <dbReference type="NCBI Taxonomy" id="870730"/>
    <lineage>
        <taxon>Eukaryota</taxon>
        <taxon>Fungi</taxon>
        <taxon>Dikarya</taxon>
        <taxon>Ascomycota</taxon>
        <taxon>Saccharomycotina</taxon>
        <taxon>Pichiomycetes</taxon>
        <taxon>Pichiales</taxon>
        <taxon>Pichiaceae</taxon>
        <taxon>Ogataea</taxon>
    </lineage>
</organism>
<evidence type="ECO:0000256" key="3">
    <source>
        <dbReference type="ARBA" id="ARBA00022777"/>
    </source>
</evidence>
<proteinExistence type="predicted"/>
<dbReference type="PANTHER" id="PTHR48016:SF56">
    <property type="entry name" value="MAPKK KINASE"/>
    <property type="match status" value="1"/>
</dbReference>
<dbReference type="Proteomes" id="UP001196530">
    <property type="component" value="Unassembled WGS sequence"/>
</dbReference>
<dbReference type="GO" id="GO:0030447">
    <property type="term" value="P:filamentous growth"/>
    <property type="evidence" value="ECO:0007669"/>
    <property type="project" value="UniProtKB-ARBA"/>
</dbReference>
<dbReference type="RefSeq" id="XP_043060514.1">
    <property type="nucleotide sequence ID" value="XM_043202771.1"/>
</dbReference>
<dbReference type="GO" id="GO:0000165">
    <property type="term" value="P:MAPK cascade"/>
    <property type="evidence" value="ECO:0007669"/>
    <property type="project" value="UniProtKB-ARBA"/>
</dbReference>
<accession>A0AAN6DJ57</accession>
<dbReference type="SUPFAM" id="SSF56112">
    <property type="entry name" value="Protein kinase-like (PK-like)"/>
    <property type="match status" value="1"/>
</dbReference>
<reference evidence="8" key="1">
    <citation type="journal article" date="2021" name="G3 (Bethesda)">
        <title>Genomic diversity, chromosomal rearrangements, and interspecies hybridization in the ogataea polymorpha species complex.</title>
        <authorList>
            <person name="Hanson S.J."/>
            <person name="Cinneide E.O."/>
            <person name="Salzberg L.I."/>
            <person name="Wolfe K.H."/>
            <person name="McGowan J."/>
            <person name="Fitzpatrick D.A."/>
            <person name="Matlin K."/>
        </authorList>
    </citation>
    <scope>NUCLEOTIDE SEQUENCE</scope>
    <source>
        <strain evidence="8">61-244</strain>
    </source>
</reference>
<keyword evidence="4 5" id="KW-0067">ATP-binding</keyword>
<dbReference type="PROSITE" id="PS00107">
    <property type="entry name" value="PROTEIN_KINASE_ATP"/>
    <property type="match status" value="1"/>
</dbReference>
<dbReference type="GO" id="GO:0005524">
    <property type="term" value="F:ATP binding"/>
    <property type="evidence" value="ECO:0007669"/>
    <property type="project" value="UniProtKB-UniRule"/>
</dbReference>
<dbReference type="GeneID" id="66126360"/>
<dbReference type="InterPro" id="IPR017441">
    <property type="entry name" value="Protein_kinase_ATP_BS"/>
</dbReference>
<dbReference type="GO" id="GO:0004672">
    <property type="term" value="F:protein kinase activity"/>
    <property type="evidence" value="ECO:0007669"/>
    <property type="project" value="InterPro"/>
</dbReference>
<evidence type="ECO:0000256" key="5">
    <source>
        <dbReference type="PROSITE-ProRule" id="PRU10141"/>
    </source>
</evidence>
<feature type="region of interest" description="Disordered" evidence="6">
    <location>
        <begin position="55"/>
        <end position="83"/>
    </location>
</feature>
<protein>
    <recommendedName>
        <fullName evidence="7">Protein kinase domain-containing protein</fullName>
    </recommendedName>
</protein>
<dbReference type="PANTHER" id="PTHR48016">
    <property type="entry name" value="MAP KINASE KINASE KINASE SSK2-RELATED-RELATED"/>
    <property type="match status" value="1"/>
</dbReference>
<dbReference type="Gene3D" id="1.10.510.10">
    <property type="entry name" value="Transferase(Phosphotransferase) domain 1"/>
    <property type="match status" value="1"/>
</dbReference>
<feature type="compositionally biased region" description="Polar residues" evidence="6">
    <location>
        <begin position="55"/>
        <end position="74"/>
    </location>
</feature>
<evidence type="ECO:0000256" key="1">
    <source>
        <dbReference type="ARBA" id="ARBA00022679"/>
    </source>
</evidence>
<dbReference type="AlphaFoldDB" id="A0AAN6DJ57"/>
<dbReference type="SUPFAM" id="SSF48371">
    <property type="entry name" value="ARM repeat"/>
    <property type="match status" value="1"/>
</dbReference>
<name>A0AAN6DJ57_PICAN</name>
<dbReference type="Gene3D" id="1.25.10.10">
    <property type="entry name" value="Leucine-rich Repeat Variant"/>
    <property type="match status" value="1"/>
</dbReference>
<evidence type="ECO:0000256" key="4">
    <source>
        <dbReference type="ARBA" id="ARBA00022840"/>
    </source>
</evidence>
<dbReference type="PROSITE" id="PS50011">
    <property type="entry name" value="PROTEIN_KINASE_DOM"/>
    <property type="match status" value="1"/>
</dbReference>
<evidence type="ECO:0000313" key="8">
    <source>
        <dbReference type="EMBL" id="KAG7819635.1"/>
    </source>
</evidence>
<keyword evidence="1" id="KW-0808">Transferase</keyword>
<dbReference type="EMBL" id="JAHLUX010000004">
    <property type="protein sequence ID" value="KAG7819635.1"/>
    <property type="molecule type" value="Genomic_DNA"/>
</dbReference>
<dbReference type="InterPro" id="IPR016024">
    <property type="entry name" value="ARM-type_fold"/>
</dbReference>
<dbReference type="PROSITE" id="PS00108">
    <property type="entry name" value="PROTEIN_KINASE_ST"/>
    <property type="match status" value="1"/>
</dbReference>